<dbReference type="GO" id="GO:0008270">
    <property type="term" value="F:zinc ion binding"/>
    <property type="evidence" value="ECO:0007669"/>
    <property type="project" value="UniProtKB-KW"/>
</dbReference>
<dbReference type="GO" id="GO:0008023">
    <property type="term" value="C:transcription elongation factor complex"/>
    <property type="evidence" value="ECO:0007669"/>
    <property type="project" value="TreeGrafter"/>
</dbReference>
<evidence type="ECO:0000256" key="10">
    <source>
        <dbReference type="RuleBase" id="RU364033"/>
    </source>
</evidence>
<keyword evidence="4 10" id="KW-0479">Metal-binding</keyword>
<dbReference type="Proteomes" id="UP001431209">
    <property type="component" value="Unassembled WGS sequence"/>
</dbReference>
<sequence>MGKRKSRKAPPKKMMQKVATVFDCPFCNHEKSVECKLDRKTSVGAVRCRVCAADYQMRITSLMEPVDVYGDWIDECDKVNVQDDNQGTVGNEDDEEDEAPVRQRQQKHTQRDDDDDDEAFSSYSARAQQQTERYDDDDEDEEDDD</sequence>
<dbReference type="GO" id="GO:0000993">
    <property type="term" value="F:RNA polymerase II complex binding"/>
    <property type="evidence" value="ECO:0007669"/>
    <property type="project" value="TreeGrafter"/>
</dbReference>
<dbReference type="InterPro" id="IPR038567">
    <property type="entry name" value="T_Elf1_sf"/>
</dbReference>
<proteinExistence type="inferred from homology"/>
<gene>
    <name evidence="12" type="ORF">AKO1_012017</name>
</gene>
<comment type="similarity">
    <text evidence="3 10">Belongs to the ELOF1 family.</text>
</comment>
<reference evidence="12 13" key="1">
    <citation type="submission" date="2024-03" db="EMBL/GenBank/DDBJ databases">
        <title>The Acrasis kona genome and developmental transcriptomes reveal deep origins of eukaryotic multicellular pathways.</title>
        <authorList>
            <person name="Sheikh S."/>
            <person name="Fu C.-J."/>
            <person name="Brown M.W."/>
            <person name="Baldauf S.L."/>
        </authorList>
    </citation>
    <scope>NUCLEOTIDE SEQUENCE [LARGE SCALE GENOMIC DNA]</scope>
    <source>
        <strain evidence="12 13">ATCC MYA-3509</strain>
    </source>
</reference>
<evidence type="ECO:0000256" key="4">
    <source>
        <dbReference type="ARBA" id="ARBA00022723"/>
    </source>
</evidence>
<keyword evidence="9 10" id="KW-0539">Nucleus</keyword>
<keyword evidence="13" id="KW-1185">Reference proteome</keyword>
<evidence type="ECO:0000256" key="11">
    <source>
        <dbReference type="SAM" id="MobiDB-lite"/>
    </source>
</evidence>
<feature type="region of interest" description="Disordered" evidence="11">
    <location>
        <begin position="80"/>
        <end position="145"/>
    </location>
</feature>
<protein>
    <recommendedName>
        <fullName evidence="10">Transcription elongation factor 1 homolog</fullName>
    </recommendedName>
</protein>
<keyword evidence="8 10" id="KW-0804">Transcription</keyword>
<dbReference type="EMBL" id="JAOPGA020001235">
    <property type="protein sequence ID" value="KAL0486489.1"/>
    <property type="molecule type" value="Genomic_DNA"/>
</dbReference>
<evidence type="ECO:0000256" key="3">
    <source>
        <dbReference type="ARBA" id="ARBA00009730"/>
    </source>
</evidence>
<dbReference type="AlphaFoldDB" id="A0AAW2ZAV7"/>
<evidence type="ECO:0000313" key="13">
    <source>
        <dbReference type="Proteomes" id="UP001431209"/>
    </source>
</evidence>
<dbReference type="PANTHER" id="PTHR20934:SF0">
    <property type="entry name" value="TRANSCRIPTION ELONGATION FACTOR 1 HOMOLOG"/>
    <property type="match status" value="1"/>
</dbReference>
<keyword evidence="7 10" id="KW-0805">Transcription regulation</keyword>
<dbReference type="GO" id="GO:0003746">
    <property type="term" value="F:translation elongation factor activity"/>
    <property type="evidence" value="ECO:0007669"/>
    <property type="project" value="UniProtKB-KW"/>
</dbReference>
<keyword evidence="6 10" id="KW-0862">Zinc</keyword>
<keyword evidence="12" id="KW-0648">Protein biosynthesis</keyword>
<feature type="compositionally biased region" description="Acidic residues" evidence="11">
    <location>
        <begin position="134"/>
        <end position="145"/>
    </location>
</feature>
<dbReference type="SUPFAM" id="SSF57783">
    <property type="entry name" value="Zinc beta-ribbon"/>
    <property type="match status" value="1"/>
</dbReference>
<accession>A0AAW2ZAV7</accession>
<dbReference type="FunFam" id="2.20.25.190:FF:000001">
    <property type="entry name" value="Transcription elongation factor 1 homolog"/>
    <property type="match status" value="1"/>
</dbReference>
<organism evidence="12 13">
    <name type="scientific">Acrasis kona</name>
    <dbReference type="NCBI Taxonomy" id="1008807"/>
    <lineage>
        <taxon>Eukaryota</taxon>
        <taxon>Discoba</taxon>
        <taxon>Heterolobosea</taxon>
        <taxon>Tetramitia</taxon>
        <taxon>Eutetramitia</taxon>
        <taxon>Acrasidae</taxon>
        <taxon>Acrasis</taxon>
    </lineage>
</organism>
<dbReference type="Gene3D" id="2.20.25.190">
    <property type="match status" value="1"/>
</dbReference>
<evidence type="ECO:0000256" key="6">
    <source>
        <dbReference type="ARBA" id="ARBA00022833"/>
    </source>
</evidence>
<comment type="caution">
    <text evidence="12">The sequence shown here is derived from an EMBL/GenBank/DDBJ whole genome shotgun (WGS) entry which is preliminary data.</text>
</comment>
<comment type="function">
    <text evidence="1 10">Transcription elongation factor implicated in the maintenance of proper chromatin structure in actively transcribed regions.</text>
</comment>
<evidence type="ECO:0000256" key="8">
    <source>
        <dbReference type="ARBA" id="ARBA00023163"/>
    </source>
</evidence>
<evidence type="ECO:0000256" key="5">
    <source>
        <dbReference type="ARBA" id="ARBA00022771"/>
    </source>
</evidence>
<dbReference type="Pfam" id="PF05129">
    <property type="entry name" value="Zn_ribbon_Elf1"/>
    <property type="match status" value="1"/>
</dbReference>
<evidence type="ECO:0000256" key="1">
    <source>
        <dbReference type="ARBA" id="ARBA00003357"/>
    </source>
</evidence>
<dbReference type="PANTHER" id="PTHR20934">
    <property type="entry name" value="TRANSCRIPTION ELONGATION FACTOR 1 HOMOLOG"/>
    <property type="match status" value="1"/>
</dbReference>
<dbReference type="GO" id="GO:0006368">
    <property type="term" value="P:transcription elongation by RNA polymerase II"/>
    <property type="evidence" value="ECO:0007669"/>
    <property type="project" value="TreeGrafter"/>
</dbReference>
<evidence type="ECO:0000313" key="12">
    <source>
        <dbReference type="EMBL" id="KAL0486489.1"/>
    </source>
</evidence>
<keyword evidence="5 10" id="KW-0863">Zinc-finger</keyword>
<evidence type="ECO:0000256" key="7">
    <source>
        <dbReference type="ARBA" id="ARBA00023015"/>
    </source>
</evidence>
<evidence type="ECO:0000256" key="9">
    <source>
        <dbReference type="ARBA" id="ARBA00023242"/>
    </source>
</evidence>
<keyword evidence="12" id="KW-0251">Elongation factor</keyword>
<evidence type="ECO:0000256" key="2">
    <source>
        <dbReference type="ARBA" id="ARBA00004123"/>
    </source>
</evidence>
<comment type="subcellular location">
    <subcellularLocation>
        <location evidence="2 10">Nucleus</location>
    </subcellularLocation>
</comment>
<feature type="compositionally biased region" description="Polar residues" evidence="11">
    <location>
        <begin position="121"/>
        <end position="131"/>
    </location>
</feature>
<name>A0AAW2ZAV7_9EUKA</name>
<dbReference type="InterPro" id="IPR007808">
    <property type="entry name" value="Elf1"/>
</dbReference>